<dbReference type="GO" id="GO:0006508">
    <property type="term" value="P:proteolysis"/>
    <property type="evidence" value="ECO:0007669"/>
    <property type="project" value="UniProtKB-KW"/>
</dbReference>
<comment type="subcellular location">
    <subcellularLocation>
        <location evidence="2 10">Membrane</location>
        <topology evidence="2 10">Multi-pass membrane protein</topology>
    </subcellularLocation>
</comment>
<evidence type="ECO:0000256" key="8">
    <source>
        <dbReference type="ARBA" id="ARBA00022989"/>
    </source>
</evidence>
<evidence type="ECO:0000256" key="5">
    <source>
        <dbReference type="ARBA" id="ARBA00022692"/>
    </source>
</evidence>
<evidence type="ECO:0000259" key="11">
    <source>
        <dbReference type="Pfam" id="PF01694"/>
    </source>
</evidence>
<feature type="transmembrane region" description="Helical" evidence="10">
    <location>
        <begin position="118"/>
        <end position="138"/>
    </location>
</feature>
<evidence type="ECO:0000256" key="2">
    <source>
        <dbReference type="ARBA" id="ARBA00004141"/>
    </source>
</evidence>
<dbReference type="OrthoDB" id="418595at2759"/>
<dbReference type="OMA" id="PTSSWHC"/>
<gene>
    <name evidence="12" type="ORF">CBR_g36453</name>
</gene>
<dbReference type="Proteomes" id="UP000265515">
    <property type="component" value="Unassembled WGS sequence"/>
</dbReference>
<sequence length="389" mass="43455">MVPLYAWVRERCRRSSRRASCSSAPPESPLPPRVWRFTWHALFGVSIFFFIISLGINKCVHHKPKKHCSLPWLGVFSFEPLGDNPLLGPSGRSLSRVGALDPRHNSKTHQEFRVFTCLYLHSGVLHLWVNFLVVMFIAPRLEHEFGTARMMAIYFGSGVGGALWSALLLVPDNVSVGASFPTCGLIAMTLVDILYNKELYVNKIAAAASLLLAGVVMICVGLVPFVDNWGHLGGFVTGFILSLLILYPVKPQSHLDVEDGCACKKRMDWGIRRKLEPYMYYIWIVSVMLITLGFLMAFIALFSAADQMKDCTWCHKMNCSPSSLWTCPTQKIYTEPARHLVCKVTKDLNNMGTVTCKSGKTVDIGDITKMSADDLKTLCRRCCGGHSDR</sequence>
<keyword evidence="7 10" id="KW-0720">Serine protease</keyword>
<comment type="function">
    <text evidence="10">Serine protease involved in intramembrane proteolysis.</text>
</comment>
<reference evidence="12 13" key="1">
    <citation type="journal article" date="2018" name="Cell">
        <title>The Chara Genome: Secondary Complexity and Implications for Plant Terrestrialization.</title>
        <authorList>
            <person name="Nishiyama T."/>
            <person name="Sakayama H."/>
            <person name="Vries J.D."/>
            <person name="Buschmann H."/>
            <person name="Saint-Marcoux D."/>
            <person name="Ullrich K.K."/>
            <person name="Haas F.B."/>
            <person name="Vanderstraeten L."/>
            <person name="Becker D."/>
            <person name="Lang D."/>
            <person name="Vosolsobe S."/>
            <person name="Rombauts S."/>
            <person name="Wilhelmsson P.K.I."/>
            <person name="Janitza P."/>
            <person name="Kern R."/>
            <person name="Heyl A."/>
            <person name="Rumpler F."/>
            <person name="Villalobos L.I.A.C."/>
            <person name="Clay J.M."/>
            <person name="Skokan R."/>
            <person name="Toyoda A."/>
            <person name="Suzuki Y."/>
            <person name="Kagoshima H."/>
            <person name="Schijlen E."/>
            <person name="Tajeshwar N."/>
            <person name="Catarino B."/>
            <person name="Hetherington A.J."/>
            <person name="Saltykova A."/>
            <person name="Bonnot C."/>
            <person name="Breuninger H."/>
            <person name="Symeonidi A."/>
            <person name="Radhakrishnan G.V."/>
            <person name="Van Nieuwerburgh F."/>
            <person name="Deforce D."/>
            <person name="Chang C."/>
            <person name="Karol K.G."/>
            <person name="Hedrich R."/>
            <person name="Ulvskov P."/>
            <person name="Glockner G."/>
            <person name="Delwiche C.F."/>
            <person name="Petrasek J."/>
            <person name="Van de Peer Y."/>
            <person name="Friml J."/>
            <person name="Beilby M."/>
            <person name="Dolan L."/>
            <person name="Kohara Y."/>
            <person name="Sugano S."/>
            <person name="Fujiyama A."/>
            <person name="Delaux P.-M."/>
            <person name="Quint M."/>
            <person name="TheiBen G."/>
            <person name="Hagemann M."/>
            <person name="Harholt J."/>
            <person name="Dunand C."/>
            <person name="Zachgo S."/>
            <person name="Langdale J."/>
            <person name="Maumus F."/>
            <person name="Straeten D.V.D."/>
            <person name="Gould S.B."/>
            <person name="Rensing S.A."/>
        </authorList>
    </citation>
    <scope>NUCLEOTIDE SEQUENCE [LARGE SCALE GENOMIC DNA]</scope>
    <source>
        <strain evidence="12 13">S276</strain>
    </source>
</reference>
<evidence type="ECO:0000313" key="13">
    <source>
        <dbReference type="Proteomes" id="UP000265515"/>
    </source>
</evidence>
<accession>A0A388LKR5</accession>
<comment type="catalytic activity">
    <reaction evidence="1 10">
        <text>Cleaves type-1 transmembrane domains using a catalytic dyad composed of serine and histidine that are contributed by different transmembrane domains.</text>
        <dbReference type="EC" id="3.4.21.105"/>
    </reaction>
</comment>
<feature type="transmembrane region" description="Helical" evidence="10">
    <location>
        <begin position="37"/>
        <end position="56"/>
    </location>
</feature>
<protein>
    <recommendedName>
        <fullName evidence="10">RHOMBOID-like protein</fullName>
        <ecNumber evidence="10">3.4.21.105</ecNumber>
    </recommendedName>
</protein>
<organism evidence="12 13">
    <name type="scientific">Chara braunii</name>
    <name type="common">Braun's stonewort</name>
    <dbReference type="NCBI Taxonomy" id="69332"/>
    <lineage>
        <taxon>Eukaryota</taxon>
        <taxon>Viridiplantae</taxon>
        <taxon>Streptophyta</taxon>
        <taxon>Charophyceae</taxon>
        <taxon>Charales</taxon>
        <taxon>Characeae</taxon>
        <taxon>Chara</taxon>
    </lineage>
</organism>
<comment type="similarity">
    <text evidence="3 10">Belongs to the peptidase S54 family.</text>
</comment>
<dbReference type="InterPro" id="IPR022764">
    <property type="entry name" value="Peptidase_S54_rhomboid_dom"/>
</dbReference>
<dbReference type="PANTHER" id="PTHR22936">
    <property type="entry name" value="RHOMBOID-RELATED"/>
    <property type="match status" value="1"/>
</dbReference>
<dbReference type="Gramene" id="GBG82926">
    <property type="protein sequence ID" value="GBG82926"/>
    <property type="gene ID" value="CBR_g36453"/>
</dbReference>
<feature type="transmembrane region" description="Helical" evidence="10">
    <location>
        <begin position="150"/>
        <end position="170"/>
    </location>
</feature>
<keyword evidence="4 10" id="KW-0645">Protease</keyword>
<evidence type="ECO:0000256" key="6">
    <source>
        <dbReference type="ARBA" id="ARBA00022801"/>
    </source>
</evidence>
<dbReference type="Pfam" id="PF01694">
    <property type="entry name" value="Rhomboid"/>
    <property type="match status" value="1"/>
</dbReference>
<dbReference type="EC" id="3.4.21.105" evidence="10"/>
<dbReference type="InterPro" id="IPR002610">
    <property type="entry name" value="Peptidase_S54_rhomboid-like"/>
</dbReference>
<keyword evidence="9 10" id="KW-0472">Membrane</keyword>
<feature type="transmembrane region" description="Helical" evidence="10">
    <location>
        <begin position="204"/>
        <end position="223"/>
    </location>
</feature>
<name>A0A388LKR5_CHABU</name>
<feature type="transmembrane region" description="Helical" evidence="10">
    <location>
        <begin position="280"/>
        <end position="302"/>
    </location>
</feature>
<keyword evidence="5 10" id="KW-0812">Transmembrane</keyword>
<evidence type="ECO:0000256" key="1">
    <source>
        <dbReference type="ARBA" id="ARBA00000156"/>
    </source>
</evidence>
<dbReference type="STRING" id="69332.A0A388LKR5"/>
<evidence type="ECO:0000256" key="3">
    <source>
        <dbReference type="ARBA" id="ARBA00009045"/>
    </source>
</evidence>
<evidence type="ECO:0000256" key="10">
    <source>
        <dbReference type="RuleBase" id="RU362115"/>
    </source>
</evidence>
<dbReference type="GO" id="GO:0016020">
    <property type="term" value="C:membrane"/>
    <property type="evidence" value="ECO:0007669"/>
    <property type="project" value="UniProtKB-SubCell"/>
</dbReference>
<keyword evidence="13" id="KW-1185">Reference proteome</keyword>
<keyword evidence="6 10" id="KW-0378">Hydrolase</keyword>
<dbReference type="Gene3D" id="1.20.1540.10">
    <property type="entry name" value="Rhomboid-like"/>
    <property type="match status" value="1"/>
</dbReference>
<evidence type="ECO:0000256" key="4">
    <source>
        <dbReference type="ARBA" id="ARBA00022670"/>
    </source>
</evidence>
<dbReference type="EMBL" id="BFEA01000422">
    <property type="protein sequence ID" value="GBG82926.1"/>
    <property type="molecule type" value="Genomic_DNA"/>
</dbReference>
<dbReference type="PANTHER" id="PTHR22936:SF69">
    <property type="entry name" value="RHOMBOID-LIKE PROTEIN"/>
    <property type="match status" value="1"/>
</dbReference>
<feature type="transmembrane region" description="Helical" evidence="10">
    <location>
        <begin position="176"/>
        <end position="195"/>
    </location>
</feature>
<comment type="caution">
    <text evidence="12">The sequence shown here is derived from an EMBL/GenBank/DDBJ whole genome shotgun (WGS) entry which is preliminary data.</text>
</comment>
<feature type="domain" description="Peptidase S54 rhomboid" evidence="11">
    <location>
        <begin position="110"/>
        <end position="246"/>
    </location>
</feature>
<proteinExistence type="inferred from homology"/>
<dbReference type="GO" id="GO:0004252">
    <property type="term" value="F:serine-type endopeptidase activity"/>
    <property type="evidence" value="ECO:0007669"/>
    <property type="project" value="InterPro"/>
</dbReference>
<dbReference type="AlphaFoldDB" id="A0A388LKR5"/>
<keyword evidence="8 10" id="KW-1133">Transmembrane helix</keyword>
<evidence type="ECO:0000256" key="7">
    <source>
        <dbReference type="ARBA" id="ARBA00022825"/>
    </source>
</evidence>
<feature type="transmembrane region" description="Helical" evidence="10">
    <location>
        <begin position="229"/>
        <end position="247"/>
    </location>
</feature>
<dbReference type="SUPFAM" id="SSF144091">
    <property type="entry name" value="Rhomboid-like"/>
    <property type="match status" value="1"/>
</dbReference>
<evidence type="ECO:0000313" key="12">
    <source>
        <dbReference type="EMBL" id="GBG82926.1"/>
    </source>
</evidence>
<dbReference type="InterPro" id="IPR035952">
    <property type="entry name" value="Rhomboid-like_sf"/>
</dbReference>
<evidence type="ECO:0000256" key="9">
    <source>
        <dbReference type="ARBA" id="ARBA00023136"/>
    </source>
</evidence>